<accession>A0A5K3G2G6</accession>
<feature type="compositionally biased region" description="Basic and acidic residues" evidence="1">
    <location>
        <begin position="165"/>
        <end position="180"/>
    </location>
</feature>
<sequence>MSNKEGAPMLQTDEATADDQEVQVSANVVEDDDDKRKLKFETLVTSDSTLDSVLQKQIIEEPTLQLQSQRQPMTDEHKIGQSESVSQYEETPSSQKASSLDEKQKAGSSEKSSAFDRSADSASSADVHNDVVNSDRFDKGGSEVSAFHKEMSDNDVPPMSETDEATVRDHDDEVREDVVDVDDENRKLKFETLSISNTMLDAVLDKPMTEQPIHELQLHRQPMTDDHQIGQSESASQYVETAPLQKARSLDEKQKVGSSEISGAFDRSVDNALPADVCNYVAVGTKDTAFLDKGEFKQPEARATQELSQPHEEERDEPIAPMSETDKSTPISQEADIDEPGAGFGKVANDKHKLKLETSVTSESTFDTVLLNLATEESTLQLQSQRQPMTDEHKIGQSELVSQYEETLLSQKALSLDEKQKAGSS</sequence>
<feature type="compositionally biased region" description="Polar residues" evidence="1">
    <location>
        <begin position="81"/>
        <end position="98"/>
    </location>
</feature>
<organism evidence="2">
    <name type="scientific">Mesocestoides corti</name>
    <name type="common">Flatworm</name>
    <dbReference type="NCBI Taxonomy" id="53468"/>
    <lineage>
        <taxon>Eukaryota</taxon>
        <taxon>Metazoa</taxon>
        <taxon>Spiralia</taxon>
        <taxon>Lophotrochozoa</taxon>
        <taxon>Platyhelminthes</taxon>
        <taxon>Cestoda</taxon>
        <taxon>Eucestoda</taxon>
        <taxon>Cyclophyllidea</taxon>
        <taxon>Mesocestoididae</taxon>
        <taxon>Mesocestoides</taxon>
    </lineage>
</organism>
<feature type="region of interest" description="Disordered" evidence="1">
    <location>
        <begin position="294"/>
        <end position="347"/>
    </location>
</feature>
<evidence type="ECO:0000256" key="1">
    <source>
        <dbReference type="SAM" id="MobiDB-lite"/>
    </source>
</evidence>
<evidence type="ECO:0000313" key="2">
    <source>
        <dbReference type="WBParaSite" id="MCU_014381-RA"/>
    </source>
</evidence>
<feature type="compositionally biased region" description="Basic and acidic residues" evidence="1">
    <location>
        <begin position="127"/>
        <end position="152"/>
    </location>
</feature>
<reference evidence="2" key="1">
    <citation type="submission" date="2019-11" db="UniProtKB">
        <authorList>
            <consortium name="WormBaseParasite"/>
        </authorList>
    </citation>
    <scope>IDENTIFICATION</scope>
</reference>
<feature type="compositionally biased region" description="Polar residues" evidence="1">
    <location>
        <begin position="229"/>
        <end position="239"/>
    </location>
</feature>
<dbReference type="WBParaSite" id="MCU_014381-RA">
    <property type="protein sequence ID" value="MCU_014381-RA"/>
    <property type="gene ID" value="MCU_014381"/>
</dbReference>
<proteinExistence type="predicted"/>
<feature type="region of interest" description="Disordered" evidence="1">
    <location>
        <begin position="61"/>
        <end position="180"/>
    </location>
</feature>
<protein>
    <submittedName>
        <fullName evidence="2">Rab_eff_C domain-containing protein</fullName>
    </submittedName>
</protein>
<feature type="region of interest" description="Disordered" evidence="1">
    <location>
        <begin position="1"/>
        <end position="36"/>
    </location>
</feature>
<name>A0A5K3G2G6_MESCO</name>
<dbReference type="AlphaFoldDB" id="A0A5K3G2G6"/>
<feature type="region of interest" description="Disordered" evidence="1">
    <location>
        <begin position="223"/>
        <end position="255"/>
    </location>
</feature>